<dbReference type="PANTHER" id="PTHR22911:SF137">
    <property type="entry name" value="SOLUTE CARRIER FAMILY 35 MEMBER G2-RELATED"/>
    <property type="match status" value="1"/>
</dbReference>
<keyword evidence="7 8" id="KW-0472">Membrane</keyword>
<dbReference type="RefSeq" id="WP_193538334.1">
    <property type="nucleotide sequence ID" value="NZ_JADCLJ010000022.1"/>
</dbReference>
<evidence type="ECO:0000256" key="3">
    <source>
        <dbReference type="ARBA" id="ARBA00022448"/>
    </source>
</evidence>
<dbReference type="SUPFAM" id="SSF103481">
    <property type="entry name" value="Multidrug resistance efflux transporter EmrE"/>
    <property type="match status" value="2"/>
</dbReference>
<organism evidence="10 11">
    <name type="scientific">Litchfieldia luteola</name>
    <dbReference type="NCBI Taxonomy" id="682179"/>
    <lineage>
        <taxon>Bacteria</taxon>
        <taxon>Bacillati</taxon>
        <taxon>Bacillota</taxon>
        <taxon>Bacilli</taxon>
        <taxon>Bacillales</taxon>
        <taxon>Bacillaceae</taxon>
        <taxon>Litchfieldia</taxon>
    </lineage>
</organism>
<accession>A0ABR9QM39</accession>
<dbReference type="InterPro" id="IPR000620">
    <property type="entry name" value="EamA_dom"/>
</dbReference>
<dbReference type="NCBIfam" id="TIGR00688">
    <property type="entry name" value="rarD"/>
    <property type="match status" value="1"/>
</dbReference>
<evidence type="ECO:0000313" key="11">
    <source>
        <dbReference type="Proteomes" id="UP001516662"/>
    </source>
</evidence>
<reference evidence="10 11" key="1">
    <citation type="submission" date="2020-10" db="EMBL/GenBank/DDBJ databases">
        <title>Bacillus sp. HD4P25, an endophyte from a halophyte.</title>
        <authorList>
            <person name="Sun J.-Q."/>
        </authorList>
    </citation>
    <scope>NUCLEOTIDE SEQUENCE [LARGE SCALE GENOMIC DNA]</scope>
    <source>
        <strain evidence="10 11">YIM 93174</strain>
    </source>
</reference>
<feature type="transmembrane region" description="Helical" evidence="8">
    <location>
        <begin position="106"/>
        <end position="127"/>
    </location>
</feature>
<evidence type="ECO:0000256" key="8">
    <source>
        <dbReference type="SAM" id="Phobius"/>
    </source>
</evidence>
<keyword evidence="4" id="KW-1003">Cell membrane</keyword>
<comment type="caution">
    <text evidence="10">The sequence shown here is derived from an EMBL/GenBank/DDBJ whole genome shotgun (WGS) entry which is preliminary data.</text>
</comment>
<keyword evidence="5 8" id="KW-0812">Transmembrane</keyword>
<evidence type="ECO:0000256" key="7">
    <source>
        <dbReference type="ARBA" id="ARBA00023136"/>
    </source>
</evidence>
<feature type="transmembrane region" description="Helical" evidence="8">
    <location>
        <begin position="42"/>
        <end position="60"/>
    </location>
</feature>
<comment type="subcellular location">
    <subcellularLocation>
        <location evidence="1">Cell membrane</location>
        <topology evidence="1">Multi-pass membrane protein</topology>
    </subcellularLocation>
</comment>
<protein>
    <submittedName>
        <fullName evidence="10">EamA family transporter RarD</fullName>
    </submittedName>
</protein>
<proteinExistence type="inferred from homology"/>
<feature type="domain" description="EamA" evidence="9">
    <location>
        <begin position="11"/>
        <end position="150"/>
    </location>
</feature>
<feature type="transmembrane region" description="Helical" evidence="8">
    <location>
        <begin position="157"/>
        <end position="174"/>
    </location>
</feature>
<dbReference type="Pfam" id="PF00892">
    <property type="entry name" value="EamA"/>
    <property type="match status" value="1"/>
</dbReference>
<keyword evidence="6 8" id="KW-1133">Transmembrane helix</keyword>
<feature type="transmembrane region" description="Helical" evidence="8">
    <location>
        <begin position="209"/>
        <end position="237"/>
    </location>
</feature>
<dbReference type="EMBL" id="JADCLJ010000022">
    <property type="protein sequence ID" value="MBE4909575.1"/>
    <property type="molecule type" value="Genomic_DNA"/>
</dbReference>
<feature type="transmembrane region" description="Helical" evidence="8">
    <location>
        <begin position="12"/>
        <end position="30"/>
    </location>
</feature>
<evidence type="ECO:0000256" key="5">
    <source>
        <dbReference type="ARBA" id="ARBA00022692"/>
    </source>
</evidence>
<feature type="transmembrane region" description="Helical" evidence="8">
    <location>
        <begin position="80"/>
        <end position="100"/>
    </location>
</feature>
<evidence type="ECO:0000256" key="2">
    <source>
        <dbReference type="ARBA" id="ARBA00007362"/>
    </source>
</evidence>
<dbReference type="InterPro" id="IPR037185">
    <property type="entry name" value="EmrE-like"/>
</dbReference>
<evidence type="ECO:0000313" key="10">
    <source>
        <dbReference type="EMBL" id="MBE4909575.1"/>
    </source>
</evidence>
<evidence type="ECO:0000256" key="1">
    <source>
        <dbReference type="ARBA" id="ARBA00004651"/>
    </source>
</evidence>
<evidence type="ECO:0000256" key="6">
    <source>
        <dbReference type="ARBA" id="ARBA00022989"/>
    </source>
</evidence>
<keyword evidence="3" id="KW-0813">Transport</keyword>
<name>A0ABR9QM39_9BACI</name>
<feature type="transmembrane region" description="Helical" evidence="8">
    <location>
        <begin position="134"/>
        <end position="151"/>
    </location>
</feature>
<feature type="transmembrane region" description="Helical" evidence="8">
    <location>
        <begin position="249"/>
        <end position="269"/>
    </location>
</feature>
<feature type="transmembrane region" description="Helical" evidence="8">
    <location>
        <begin position="183"/>
        <end position="203"/>
    </location>
</feature>
<evidence type="ECO:0000259" key="9">
    <source>
        <dbReference type="Pfam" id="PF00892"/>
    </source>
</evidence>
<comment type="similarity">
    <text evidence="2">Belongs to the EamA transporter family.</text>
</comment>
<gene>
    <name evidence="10" type="primary">rarD</name>
    <name evidence="10" type="ORF">IMZ08_16100</name>
</gene>
<evidence type="ECO:0000256" key="4">
    <source>
        <dbReference type="ARBA" id="ARBA00022475"/>
    </source>
</evidence>
<dbReference type="InterPro" id="IPR004626">
    <property type="entry name" value="RarD"/>
</dbReference>
<feature type="transmembrane region" description="Helical" evidence="8">
    <location>
        <begin position="275"/>
        <end position="293"/>
    </location>
</feature>
<dbReference type="PANTHER" id="PTHR22911">
    <property type="entry name" value="ACYL-MALONYL CONDENSING ENZYME-RELATED"/>
    <property type="match status" value="1"/>
</dbReference>
<sequence>MRNEYWTDHRVGVLYTAGAYILWGFLPLYWKLLDYVPSAEILAHRILWSFIFVVLILAVANKGKKFITECKNVFTTKKALFGVTASAVLISCNWFVYIWAVNHDHIIEASLGYYINPLVSVLLATIVLKEKLNYWQVIAFILAGIGVLILAIQYGQFPWVALTLAISFGLYGLTKKLTKLDSLIGLTFETMIVVPIAIGYLFFLESDGMATFFSASISTKLILVGAGIATAMPLLWFANGAKRIPLSMIGILQYIAPSISLFLGVFLYHEHFTKIHMITFSLIWTALLIYSLSKTKLLVSAEQKFRKGKSFSA</sequence>
<dbReference type="Proteomes" id="UP001516662">
    <property type="component" value="Unassembled WGS sequence"/>
</dbReference>
<keyword evidence="11" id="KW-1185">Reference proteome</keyword>